<comment type="caution">
    <text evidence="2">The sequence shown here is derived from an EMBL/GenBank/DDBJ whole genome shotgun (WGS) entry which is preliminary data.</text>
</comment>
<feature type="compositionally biased region" description="Basic and acidic residues" evidence="1">
    <location>
        <begin position="36"/>
        <end position="48"/>
    </location>
</feature>
<proteinExistence type="predicted"/>
<sequence>MATPSEVDVLYADEELIRFKDEMRRAEMEAEAAEWTGKRTREGGKKGDGVAAESRGEDEEGEEEAHDQERCGNNPLDGEDMFLDDDGTVYNWDRSARLWVHQSEDTPVYRSENKVYAAEEEVMLSSTLADDGQLTVPEPMGTGPEPGNLKASDEGAKSKASDGVSMGLLKNKQQQQDGWFEI</sequence>
<name>A0A388L0S2_CHABU</name>
<dbReference type="STRING" id="69332.A0A388L0S2"/>
<dbReference type="AlphaFoldDB" id="A0A388L0S2"/>
<organism evidence="2 3">
    <name type="scientific">Chara braunii</name>
    <name type="common">Braun's stonewort</name>
    <dbReference type="NCBI Taxonomy" id="69332"/>
    <lineage>
        <taxon>Eukaryota</taxon>
        <taxon>Viridiplantae</taxon>
        <taxon>Streptophyta</taxon>
        <taxon>Charophyceae</taxon>
        <taxon>Charales</taxon>
        <taxon>Characeae</taxon>
        <taxon>Chara</taxon>
    </lineage>
</organism>
<feature type="compositionally biased region" description="Basic and acidic residues" evidence="1">
    <location>
        <begin position="151"/>
        <end position="160"/>
    </location>
</feature>
<protein>
    <submittedName>
        <fullName evidence="2">Uncharacterized protein</fullName>
    </submittedName>
</protein>
<dbReference type="Proteomes" id="UP000265515">
    <property type="component" value="Unassembled WGS sequence"/>
</dbReference>
<evidence type="ECO:0000313" key="2">
    <source>
        <dbReference type="EMBL" id="GBG75895.1"/>
    </source>
</evidence>
<feature type="compositionally biased region" description="Polar residues" evidence="1">
    <location>
        <begin position="171"/>
        <end position="182"/>
    </location>
</feature>
<dbReference type="EMBL" id="BFEA01000233">
    <property type="protein sequence ID" value="GBG75895.1"/>
    <property type="molecule type" value="Genomic_DNA"/>
</dbReference>
<accession>A0A388L0S2</accession>
<gene>
    <name evidence="2" type="ORF">CBR_g21137</name>
</gene>
<reference evidence="2 3" key="1">
    <citation type="journal article" date="2018" name="Cell">
        <title>The Chara Genome: Secondary Complexity and Implications for Plant Terrestrialization.</title>
        <authorList>
            <person name="Nishiyama T."/>
            <person name="Sakayama H."/>
            <person name="Vries J.D."/>
            <person name="Buschmann H."/>
            <person name="Saint-Marcoux D."/>
            <person name="Ullrich K.K."/>
            <person name="Haas F.B."/>
            <person name="Vanderstraeten L."/>
            <person name="Becker D."/>
            <person name="Lang D."/>
            <person name="Vosolsobe S."/>
            <person name="Rombauts S."/>
            <person name="Wilhelmsson P.K.I."/>
            <person name="Janitza P."/>
            <person name="Kern R."/>
            <person name="Heyl A."/>
            <person name="Rumpler F."/>
            <person name="Villalobos L.I.A.C."/>
            <person name="Clay J.M."/>
            <person name="Skokan R."/>
            <person name="Toyoda A."/>
            <person name="Suzuki Y."/>
            <person name="Kagoshima H."/>
            <person name="Schijlen E."/>
            <person name="Tajeshwar N."/>
            <person name="Catarino B."/>
            <person name="Hetherington A.J."/>
            <person name="Saltykova A."/>
            <person name="Bonnot C."/>
            <person name="Breuninger H."/>
            <person name="Symeonidi A."/>
            <person name="Radhakrishnan G.V."/>
            <person name="Van Nieuwerburgh F."/>
            <person name="Deforce D."/>
            <person name="Chang C."/>
            <person name="Karol K.G."/>
            <person name="Hedrich R."/>
            <person name="Ulvskov P."/>
            <person name="Glockner G."/>
            <person name="Delwiche C.F."/>
            <person name="Petrasek J."/>
            <person name="Van de Peer Y."/>
            <person name="Friml J."/>
            <person name="Beilby M."/>
            <person name="Dolan L."/>
            <person name="Kohara Y."/>
            <person name="Sugano S."/>
            <person name="Fujiyama A."/>
            <person name="Delaux P.-M."/>
            <person name="Quint M."/>
            <person name="TheiBen G."/>
            <person name="Hagemann M."/>
            <person name="Harholt J."/>
            <person name="Dunand C."/>
            <person name="Zachgo S."/>
            <person name="Langdale J."/>
            <person name="Maumus F."/>
            <person name="Straeten D.V.D."/>
            <person name="Gould S.B."/>
            <person name="Rensing S.A."/>
        </authorList>
    </citation>
    <scope>NUCLEOTIDE SEQUENCE [LARGE SCALE GENOMIC DNA]</scope>
    <source>
        <strain evidence="2 3">S276</strain>
    </source>
</reference>
<keyword evidence="3" id="KW-1185">Reference proteome</keyword>
<feature type="region of interest" description="Disordered" evidence="1">
    <location>
        <begin position="31"/>
        <end position="84"/>
    </location>
</feature>
<feature type="compositionally biased region" description="Acidic residues" evidence="1">
    <location>
        <begin position="56"/>
        <end position="66"/>
    </location>
</feature>
<evidence type="ECO:0000256" key="1">
    <source>
        <dbReference type="SAM" id="MobiDB-lite"/>
    </source>
</evidence>
<dbReference type="Gramene" id="GBG75895">
    <property type="protein sequence ID" value="GBG75895"/>
    <property type="gene ID" value="CBR_g21137"/>
</dbReference>
<dbReference type="OrthoDB" id="10258585at2759"/>
<feature type="region of interest" description="Disordered" evidence="1">
    <location>
        <begin position="126"/>
        <end position="182"/>
    </location>
</feature>
<evidence type="ECO:0000313" key="3">
    <source>
        <dbReference type="Proteomes" id="UP000265515"/>
    </source>
</evidence>